<feature type="compositionally biased region" description="Basic and acidic residues" evidence="2">
    <location>
        <begin position="94"/>
        <end position="115"/>
    </location>
</feature>
<dbReference type="OMA" id="ATQTTKW"/>
<reference evidence="4" key="1">
    <citation type="submission" date="2021-01" db="EMBL/GenBank/DDBJ databases">
        <authorList>
            <consortium name="Genoscope - CEA"/>
            <person name="William W."/>
        </authorList>
    </citation>
    <scope>NUCLEOTIDE SEQUENCE</scope>
</reference>
<feature type="coiled-coil region" evidence="1">
    <location>
        <begin position="399"/>
        <end position="426"/>
    </location>
</feature>
<evidence type="ECO:0000256" key="1">
    <source>
        <dbReference type="SAM" id="Coils"/>
    </source>
</evidence>
<dbReference type="EMBL" id="CAJJDP010000104">
    <property type="protein sequence ID" value="CAD8193201.1"/>
    <property type="molecule type" value="Genomic_DNA"/>
</dbReference>
<feature type="compositionally biased region" description="Basic and acidic residues" evidence="2">
    <location>
        <begin position="65"/>
        <end position="81"/>
    </location>
</feature>
<evidence type="ECO:0000259" key="3">
    <source>
        <dbReference type="PROSITE" id="PS50234"/>
    </source>
</evidence>
<protein>
    <recommendedName>
        <fullName evidence="3">VWFA domain-containing protein</fullName>
    </recommendedName>
</protein>
<feature type="compositionally biased region" description="Basic and acidic residues" evidence="2">
    <location>
        <begin position="221"/>
        <end position="230"/>
    </location>
</feature>
<dbReference type="InterPro" id="IPR052969">
    <property type="entry name" value="Thr-specific_kinase-like"/>
</dbReference>
<dbReference type="PANTHER" id="PTHR47763:SF1">
    <property type="entry name" value="DUF659 DOMAIN-CONTAINING PROTEIN"/>
    <property type="match status" value="1"/>
</dbReference>
<name>A0A8S1WX82_PAROT</name>
<dbReference type="InterPro" id="IPR002035">
    <property type="entry name" value="VWF_A"/>
</dbReference>
<dbReference type="AlphaFoldDB" id="A0A8S1WX82"/>
<feature type="compositionally biased region" description="Basic and acidic residues" evidence="2">
    <location>
        <begin position="11"/>
        <end position="20"/>
    </location>
</feature>
<dbReference type="PANTHER" id="PTHR47763">
    <property type="entry name" value="ALPHA-PROTEIN KINASE VWKA"/>
    <property type="match status" value="1"/>
</dbReference>
<keyword evidence="1" id="KW-0175">Coiled coil</keyword>
<dbReference type="GO" id="GO:0005737">
    <property type="term" value="C:cytoplasm"/>
    <property type="evidence" value="ECO:0007669"/>
    <property type="project" value="TreeGrafter"/>
</dbReference>
<evidence type="ECO:0000313" key="5">
    <source>
        <dbReference type="Proteomes" id="UP000683925"/>
    </source>
</evidence>
<sequence>MPPRKTQTIREVMKESKPIIDQKLGATRSKKVKKNESDEDSDYVNTSTKQKKSNQSSKIKTSTTKQKESIHSDDSQDKLSPELKPSSSRQKTRTKAEKMQDKHNTKIDELKDKQENQNTNQDKQDENRENPSKSDQNRNNIEEENKQNDVDLKNVNGKDQESNQENLNKKNSKEKDLPNENQPNNLIQQQENEHNDDKNKNELSDKEKNKEQQLNQTDNNEEQKIKHPQDNVKNNQPKNESDLKVIPQIIVTAPEIEIKKNQKGQEEEEEKEQQEKQQKATVDIVFFFGADLLNSNSVEYIKNTIEFILEQIKEREKCSSNIKFSIVSFNDIITNQKLQQCQVIDLCDEDEILQNLDEIKQMGQVEVQKGMYYGLKVATQTTKWRRESNNKSFRYVIHIANKQLQLDNQSKELESIISEMNNKNIRYKYLRIDKNIDLDFDGKQYLQNKLNSYEESFLKEFGSLKNVVSGIILRELTHENQK</sequence>
<keyword evidence="5" id="KW-1185">Reference proteome</keyword>
<organism evidence="4 5">
    <name type="scientific">Paramecium octaurelia</name>
    <dbReference type="NCBI Taxonomy" id="43137"/>
    <lineage>
        <taxon>Eukaryota</taxon>
        <taxon>Sar</taxon>
        <taxon>Alveolata</taxon>
        <taxon>Ciliophora</taxon>
        <taxon>Intramacronucleata</taxon>
        <taxon>Oligohymenophorea</taxon>
        <taxon>Peniculida</taxon>
        <taxon>Parameciidae</taxon>
        <taxon>Paramecium</taxon>
    </lineage>
</organism>
<dbReference type="GO" id="GO:0004674">
    <property type="term" value="F:protein serine/threonine kinase activity"/>
    <property type="evidence" value="ECO:0007669"/>
    <property type="project" value="TreeGrafter"/>
</dbReference>
<evidence type="ECO:0000313" key="4">
    <source>
        <dbReference type="EMBL" id="CAD8193201.1"/>
    </source>
</evidence>
<dbReference type="OrthoDB" id="310563at2759"/>
<dbReference type="Proteomes" id="UP000683925">
    <property type="component" value="Unassembled WGS sequence"/>
</dbReference>
<dbReference type="PROSITE" id="PS50234">
    <property type="entry name" value="VWFA"/>
    <property type="match status" value="1"/>
</dbReference>
<feature type="domain" description="VWFA" evidence="3">
    <location>
        <begin position="283"/>
        <end position="471"/>
    </location>
</feature>
<feature type="compositionally biased region" description="Low complexity" evidence="2">
    <location>
        <begin position="53"/>
        <end position="64"/>
    </location>
</feature>
<feature type="compositionally biased region" description="Basic and acidic residues" evidence="2">
    <location>
        <begin position="191"/>
        <end position="211"/>
    </location>
</feature>
<feature type="compositionally biased region" description="Basic and acidic residues" evidence="2">
    <location>
        <begin position="122"/>
        <end position="178"/>
    </location>
</feature>
<feature type="compositionally biased region" description="Polar residues" evidence="2">
    <location>
        <begin position="179"/>
        <end position="190"/>
    </location>
</feature>
<feature type="region of interest" description="Disordered" evidence="2">
    <location>
        <begin position="1"/>
        <end position="247"/>
    </location>
</feature>
<gene>
    <name evidence="4" type="ORF">POCTA_138.1.T1040017</name>
</gene>
<proteinExistence type="predicted"/>
<evidence type="ECO:0000256" key="2">
    <source>
        <dbReference type="SAM" id="MobiDB-lite"/>
    </source>
</evidence>
<comment type="caution">
    <text evidence="4">The sequence shown here is derived from an EMBL/GenBank/DDBJ whole genome shotgun (WGS) entry which is preliminary data.</text>
</comment>
<accession>A0A8S1WX82</accession>